<dbReference type="EMBL" id="JAJEQR010000022">
    <property type="protein sequence ID" value="MCC2231121.1"/>
    <property type="molecule type" value="Genomic_DNA"/>
</dbReference>
<organism evidence="1 2">
    <name type="scientific">Hominifimenecus microfluidus</name>
    <dbReference type="NCBI Taxonomy" id="2885348"/>
    <lineage>
        <taxon>Bacteria</taxon>
        <taxon>Bacillati</taxon>
        <taxon>Bacillota</taxon>
        <taxon>Clostridia</taxon>
        <taxon>Lachnospirales</taxon>
        <taxon>Lachnospiraceae</taxon>
        <taxon>Hominifimenecus</taxon>
    </lineage>
</organism>
<dbReference type="RefSeq" id="WP_308453641.1">
    <property type="nucleotide sequence ID" value="NZ_JAJEQR010000022.1"/>
</dbReference>
<gene>
    <name evidence="1" type="ORF">LKD81_08935</name>
</gene>
<evidence type="ECO:0000313" key="2">
    <source>
        <dbReference type="Proteomes" id="UP001198182"/>
    </source>
</evidence>
<reference evidence="1" key="1">
    <citation type="submission" date="2021-10" db="EMBL/GenBank/DDBJ databases">
        <title>Anaerobic single-cell dispensing facilitates the cultivation of human gut bacteria.</title>
        <authorList>
            <person name="Afrizal A."/>
        </authorList>
    </citation>
    <scope>NUCLEOTIDE SEQUENCE</scope>
    <source>
        <strain evidence="1">CLA-AA-H215</strain>
    </source>
</reference>
<protein>
    <submittedName>
        <fullName evidence="1">Uncharacterized protein</fullName>
    </submittedName>
</protein>
<sequence>MKIKTPIEFQTFNDGVCAICSVENAADPGNRPKEALKEKLRQVPYENRKTGVTRYYAAKQAGVKIAGVIRIPYLISVSSQDVCVIDGISYRIQQVQHIRDTMPASSDLTLQKLEADYDLAGTP</sequence>
<proteinExistence type="predicted"/>
<dbReference type="Proteomes" id="UP001198182">
    <property type="component" value="Unassembled WGS sequence"/>
</dbReference>
<accession>A0AAE3EBU8</accession>
<comment type="caution">
    <text evidence="1">The sequence shown here is derived from an EMBL/GenBank/DDBJ whole genome shotgun (WGS) entry which is preliminary data.</text>
</comment>
<dbReference type="AlphaFoldDB" id="A0AAE3EBU8"/>
<evidence type="ECO:0000313" key="1">
    <source>
        <dbReference type="EMBL" id="MCC2231121.1"/>
    </source>
</evidence>
<keyword evidence="2" id="KW-1185">Reference proteome</keyword>
<name>A0AAE3EBU8_9FIRM</name>